<dbReference type="RefSeq" id="WP_263479618.1">
    <property type="nucleotide sequence ID" value="NZ_BMJS01000003.1"/>
</dbReference>
<dbReference type="Proteomes" id="UP000636949">
    <property type="component" value="Unassembled WGS sequence"/>
</dbReference>
<reference evidence="1" key="2">
    <citation type="submission" date="2020-09" db="EMBL/GenBank/DDBJ databases">
        <authorList>
            <person name="Sun Q."/>
            <person name="Zhou Y."/>
        </authorList>
    </citation>
    <scope>NUCLEOTIDE SEQUENCE</scope>
    <source>
        <strain evidence="1">CGMCC 1.15758</strain>
    </source>
</reference>
<evidence type="ECO:0000313" key="2">
    <source>
        <dbReference type="Proteomes" id="UP000636949"/>
    </source>
</evidence>
<keyword evidence="2" id="KW-1185">Reference proteome</keyword>
<protein>
    <submittedName>
        <fullName evidence="1">Uncharacterized protein</fullName>
    </submittedName>
</protein>
<reference evidence="1" key="1">
    <citation type="journal article" date="2014" name="Int. J. Syst. Evol. Microbiol.">
        <title>Complete genome sequence of Corynebacterium casei LMG S-19264T (=DSM 44701T), isolated from a smear-ripened cheese.</title>
        <authorList>
            <consortium name="US DOE Joint Genome Institute (JGI-PGF)"/>
            <person name="Walter F."/>
            <person name="Albersmeier A."/>
            <person name="Kalinowski J."/>
            <person name="Ruckert C."/>
        </authorList>
    </citation>
    <scope>NUCLEOTIDE SEQUENCE</scope>
    <source>
        <strain evidence="1">CGMCC 1.15758</strain>
    </source>
</reference>
<proteinExistence type="predicted"/>
<comment type="caution">
    <text evidence="1">The sequence shown here is derived from an EMBL/GenBank/DDBJ whole genome shotgun (WGS) entry which is preliminary data.</text>
</comment>
<organism evidence="1 2">
    <name type="scientific">Cysteiniphilum litorale</name>
    <dbReference type="NCBI Taxonomy" id="2056700"/>
    <lineage>
        <taxon>Bacteria</taxon>
        <taxon>Pseudomonadati</taxon>
        <taxon>Pseudomonadota</taxon>
        <taxon>Gammaproteobacteria</taxon>
        <taxon>Thiotrichales</taxon>
        <taxon>Fastidiosibacteraceae</taxon>
        <taxon>Cysteiniphilum</taxon>
    </lineage>
</organism>
<dbReference type="EMBL" id="BMJS01000003">
    <property type="protein sequence ID" value="GGF90783.1"/>
    <property type="molecule type" value="Genomic_DNA"/>
</dbReference>
<gene>
    <name evidence="1" type="ORF">GCM10010995_05100</name>
</gene>
<evidence type="ECO:0000313" key="1">
    <source>
        <dbReference type="EMBL" id="GGF90783.1"/>
    </source>
</evidence>
<name>A0A8J2Z2S8_9GAMM</name>
<dbReference type="AlphaFoldDB" id="A0A8J2Z2S8"/>
<accession>A0A8J2Z2S8</accession>
<sequence length="44" mass="4827">MKTVMALVIAMVSIAGVLALASLKTEALLQQKYIERVVFQSDFV</sequence>